<evidence type="ECO:0000256" key="1">
    <source>
        <dbReference type="SAM" id="MobiDB-lite"/>
    </source>
</evidence>
<organism evidence="3 4">
    <name type="scientific">Obba rivulosa</name>
    <dbReference type="NCBI Taxonomy" id="1052685"/>
    <lineage>
        <taxon>Eukaryota</taxon>
        <taxon>Fungi</taxon>
        <taxon>Dikarya</taxon>
        <taxon>Basidiomycota</taxon>
        <taxon>Agaricomycotina</taxon>
        <taxon>Agaricomycetes</taxon>
        <taxon>Polyporales</taxon>
        <taxon>Gelatoporiaceae</taxon>
        <taxon>Obba</taxon>
    </lineage>
</organism>
<proteinExistence type="predicted"/>
<protein>
    <recommendedName>
        <fullName evidence="5">Transmembrane protein</fullName>
    </recommendedName>
</protein>
<dbReference type="EMBL" id="KV722489">
    <property type="protein sequence ID" value="OCH87334.1"/>
    <property type="molecule type" value="Genomic_DNA"/>
</dbReference>
<feature type="compositionally biased region" description="Polar residues" evidence="1">
    <location>
        <begin position="51"/>
        <end position="64"/>
    </location>
</feature>
<name>A0A8E2AQ53_9APHY</name>
<keyword evidence="4" id="KW-1185">Reference proteome</keyword>
<feature type="transmembrane region" description="Helical" evidence="2">
    <location>
        <begin position="71"/>
        <end position="96"/>
    </location>
</feature>
<dbReference type="AlphaFoldDB" id="A0A8E2AQ53"/>
<evidence type="ECO:0000256" key="2">
    <source>
        <dbReference type="SAM" id="Phobius"/>
    </source>
</evidence>
<keyword evidence="2" id="KW-1133">Transmembrane helix</keyword>
<evidence type="ECO:0008006" key="5">
    <source>
        <dbReference type="Google" id="ProtNLM"/>
    </source>
</evidence>
<dbReference type="Proteomes" id="UP000250043">
    <property type="component" value="Unassembled WGS sequence"/>
</dbReference>
<gene>
    <name evidence="3" type="ORF">OBBRIDRAFT_167821</name>
</gene>
<feature type="region of interest" description="Disordered" evidence="1">
    <location>
        <begin position="36"/>
        <end position="64"/>
    </location>
</feature>
<keyword evidence="2" id="KW-0472">Membrane</keyword>
<reference evidence="3 4" key="1">
    <citation type="submission" date="2016-07" db="EMBL/GenBank/DDBJ databases">
        <title>Draft genome of the white-rot fungus Obba rivulosa 3A-2.</title>
        <authorList>
            <consortium name="DOE Joint Genome Institute"/>
            <person name="Miettinen O."/>
            <person name="Riley R."/>
            <person name="Acob R."/>
            <person name="Barry K."/>
            <person name="Cullen D."/>
            <person name="De Vries R."/>
            <person name="Hainaut M."/>
            <person name="Hatakka A."/>
            <person name="Henrissat B."/>
            <person name="Hilden K."/>
            <person name="Kuo R."/>
            <person name="Labutti K."/>
            <person name="Lipzen A."/>
            <person name="Makela M.R."/>
            <person name="Sandor L."/>
            <person name="Spatafora J.W."/>
            <person name="Grigoriev I.V."/>
            <person name="Hibbett D.S."/>
        </authorList>
    </citation>
    <scope>NUCLEOTIDE SEQUENCE [LARGE SCALE GENOMIC DNA]</scope>
    <source>
        <strain evidence="3 4">3A-2</strain>
    </source>
</reference>
<sequence>MSRESLHLSLSRTTPFLSSQPFWYSAEQPSTVLHSSRVTSRTQLRDAMSPLPSTASNVPRSDASSKASGLVTLPVATVMGIFLVFFILVLGTLYSVSRKRDSVTLLHSHHTAPRLHRPVGRTSMHSLHETLIPAAVPEYAPSAIEHHTSISHTSVERCAHPHPLIPAVPVANPSLVTRPPPAYLAPSKSELFKASVENLNWH</sequence>
<evidence type="ECO:0000313" key="4">
    <source>
        <dbReference type="Proteomes" id="UP000250043"/>
    </source>
</evidence>
<keyword evidence="2" id="KW-0812">Transmembrane</keyword>
<accession>A0A8E2AQ53</accession>
<evidence type="ECO:0000313" key="3">
    <source>
        <dbReference type="EMBL" id="OCH87334.1"/>
    </source>
</evidence>